<dbReference type="Pfam" id="PF01515">
    <property type="entry name" value="PTA_PTB"/>
    <property type="match status" value="1"/>
</dbReference>
<evidence type="ECO:0000256" key="3">
    <source>
        <dbReference type="ARBA" id="ARBA00023315"/>
    </source>
</evidence>
<dbReference type="RefSeq" id="WP_055655177.1">
    <property type="nucleotide sequence ID" value="NZ_CABIXC010000005.1"/>
</dbReference>
<dbReference type="SUPFAM" id="SSF53659">
    <property type="entry name" value="Isocitrate/Isopropylmalate dehydrogenase-like"/>
    <property type="match status" value="1"/>
</dbReference>
<dbReference type="EMBL" id="CYZE01000005">
    <property type="protein sequence ID" value="CUO27337.1"/>
    <property type="molecule type" value="Genomic_DNA"/>
</dbReference>
<accession>A0A174DQ45</accession>
<protein>
    <submittedName>
        <fullName evidence="5">Phosphate butyryltransferase</fullName>
        <ecNumber evidence="5">2.3.1.19</ecNumber>
        <ecNumber evidence="5">2.3.1.8</ecNumber>
    </submittedName>
</protein>
<dbReference type="InterPro" id="IPR002505">
    <property type="entry name" value="PTA_PTB"/>
</dbReference>
<name>A0A174DQ45_9FIRM</name>
<keyword evidence="2 5" id="KW-0808">Transferase</keyword>
<evidence type="ECO:0000256" key="2">
    <source>
        <dbReference type="ARBA" id="ARBA00022679"/>
    </source>
</evidence>
<dbReference type="EC" id="2.3.1.8" evidence="5"/>
<dbReference type="InterPro" id="IPR012147">
    <property type="entry name" value="P_Ac_Bu_trans"/>
</dbReference>
<evidence type="ECO:0000259" key="4">
    <source>
        <dbReference type="Pfam" id="PF01515"/>
    </source>
</evidence>
<dbReference type="InterPro" id="IPR050500">
    <property type="entry name" value="Phos_Acetyltrans/Butyryltrans"/>
</dbReference>
<feature type="domain" description="Phosphate acetyl/butaryl transferase" evidence="4">
    <location>
        <begin position="81"/>
        <end position="292"/>
    </location>
</feature>
<dbReference type="Gene3D" id="3.40.718.10">
    <property type="entry name" value="Isopropylmalate Dehydrogenase"/>
    <property type="match status" value="1"/>
</dbReference>
<dbReference type="GO" id="GO:0008959">
    <property type="term" value="F:phosphate acetyltransferase activity"/>
    <property type="evidence" value="ECO:0007669"/>
    <property type="project" value="UniProtKB-EC"/>
</dbReference>
<proteinExistence type="inferred from homology"/>
<evidence type="ECO:0000313" key="5">
    <source>
        <dbReference type="EMBL" id="CUO27337.1"/>
    </source>
</evidence>
<sequence length="306" mass="33000">MNSFRSFSEIEEFVTGSGIRKTIALAGAHDSYALDSVIHARKKGLIEAALIGHAGEIRRLLEERGEREADYRLIDCQGNAEASETAVRLVRSGEADMPMKGLLHTSDFMRPILNKETGLLPPGNLLSQVTLVEDQKEQKLFQITDCAINIAPNLEQKRKMIENAVGLAGCLGVRLPKVAVVSALEEVNPKIPSTVDAAELARDNREGRIRGCIVEGPLGFDNAVSREAAEHKGIDSQVAGQADIIVVPDLCSGNILTKSIIFFTNMPSCGTLLGTSVPVIAVSRTDTPENKYRGILVSLLCALTRG</sequence>
<dbReference type="PANTHER" id="PTHR43356:SF2">
    <property type="entry name" value="PHOSPHATE ACETYLTRANSFERASE"/>
    <property type="match status" value="1"/>
</dbReference>
<evidence type="ECO:0000256" key="1">
    <source>
        <dbReference type="ARBA" id="ARBA00005656"/>
    </source>
</evidence>
<reference evidence="5 6" key="1">
    <citation type="submission" date="2015-09" db="EMBL/GenBank/DDBJ databases">
        <authorList>
            <consortium name="Pathogen Informatics"/>
        </authorList>
    </citation>
    <scope>NUCLEOTIDE SEQUENCE [LARGE SCALE GENOMIC DNA]</scope>
    <source>
        <strain evidence="5 6">2789STDY5608850</strain>
    </source>
</reference>
<evidence type="ECO:0000313" key="6">
    <source>
        <dbReference type="Proteomes" id="UP000095651"/>
    </source>
</evidence>
<dbReference type="GO" id="GO:0050182">
    <property type="term" value="F:phosphate butyryltransferase activity"/>
    <property type="evidence" value="ECO:0007669"/>
    <property type="project" value="UniProtKB-EC"/>
</dbReference>
<dbReference type="PIRSF" id="PIRSF000428">
    <property type="entry name" value="P_Ac_trans"/>
    <property type="match status" value="1"/>
</dbReference>
<dbReference type="AlphaFoldDB" id="A0A174DQ45"/>
<gene>
    <name evidence="5" type="primary">ptb_1</name>
    <name evidence="5" type="ORF">ERS852407_02312</name>
</gene>
<comment type="similarity">
    <text evidence="1">Belongs to the phosphate acetyltransferase and butyryltransferase family.</text>
</comment>
<keyword evidence="3 5" id="KW-0012">Acyltransferase</keyword>
<dbReference type="EC" id="2.3.1.19" evidence="5"/>
<organism evidence="5 6">
    <name type="scientific">Hungatella hathewayi</name>
    <dbReference type="NCBI Taxonomy" id="154046"/>
    <lineage>
        <taxon>Bacteria</taxon>
        <taxon>Bacillati</taxon>
        <taxon>Bacillota</taxon>
        <taxon>Clostridia</taxon>
        <taxon>Lachnospirales</taxon>
        <taxon>Lachnospiraceae</taxon>
        <taxon>Hungatella</taxon>
    </lineage>
</organism>
<dbReference type="Proteomes" id="UP000095651">
    <property type="component" value="Unassembled WGS sequence"/>
</dbReference>
<dbReference type="PANTHER" id="PTHR43356">
    <property type="entry name" value="PHOSPHATE ACETYLTRANSFERASE"/>
    <property type="match status" value="1"/>
</dbReference>